<protein>
    <submittedName>
        <fullName evidence="2">Uncharacterized protein</fullName>
    </submittedName>
</protein>
<dbReference type="RefSeq" id="XP_012193124.1">
    <property type="nucleotide sequence ID" value="XM_012337734.1"/>
</dbReference>
<evidence type="ECO:0000313" key="3">
    <source>
        <dbReference type="Proteomes" id="UP000014071"/>
    </source>
</evidence>
<evidence type="ECO:0000256" key="1">
    <source>
        <dbReference type="SAM" id="MobiDB-lite"/>
    </source>
</evidence>
<dbReference type="HOGENOM" id="CLU_2795039_0_0_1"/>
<keyword evidence="3" id="KW-1185">Reference proteome</keyword>
<gene>
    <name evidence="2" type="ORF">PHSY_007139</name>
</gene>
<proteinExistence type="predicted"/>
<dbReference type="EMBL" id="DF238831">
    <property type="protein sequence ID" value="GAC99537.1"/>
    <property type="molecule type" value="Genomic_DNA"/>
</dbReference>
<name>R9PE56_PSEHS</name>
<feature type="region of interest" description="Disordered" evidence="1">
    <location>
        <begin position="1"/>
        <end position="68"/>
    </location>
</feature>
<organism evidence="2 3">
    <name type="scientific">Pseudozyma hubeiensis (strain SY62)</name>
    <name type="common">Yeast</name>
    <dbReference type="NCBI Taxonomy" id="1305764"/>
    <lineage>
        <taxon>Eukaryota</taxon>
        <taxon>Fungi</taxon>
        <taxon>Dikarya</taxon>
        <taxon>Basidiomycota</taxon>
        <taxon>Ustilaginomycotina</taxon>
        <taxon>Ustilaginomycetes</taxon>
        <taxon>Ustilaginales</taxon>
        <taxon>Ustilaginaceae</taxon>
        <taxon>Pseudozyma</taxon>
    </lineage>
</organism>
<dbReference type="AlphaFoldDB" id="R9PE56"/>
<evidence type="ECO:0000313" key="2">
    <source>
        <dbReference type="EMBL" id="GAC99537.1"/>
    </source>
</evidence>
<feature type="compositionally biased region" description="Basic and acidic residues" evidence="1">
    <location>
        <begin position="18"/>
        <end position="32"/>
    </location>
</feature>
<reference evidence="3" key="1">
    <citation type="journal article" date="2013" name="Genome Announc.">
        <title>Draft genome sequence of the basidiomycetous yeast-like fungus Pseudozyma hubeiensis SY62, which produces an abundant amount of the biosurfactant mannosylerythritol lipids.</title>
        <authorList>
            <person name="Konishi M."/>
            <person name="Hatada Y."/>
            <person name="Horiuchi J."/>
        </authorList>
    </citation>
    <scope>NUCLEOTIDE SEQUENCE [LARGE SCALE GENOMIC DNA]</scope>
    <source>
        <strain evidence="3">SY62</strain>
    </source>
</reference>
<accession>R9PE56</accession>
<feature type="compositionally biased region" description="Polar residues" evidence="1">
    <location>
        <begin position="1"/>
        <end position="10"/>
    </location>
</feature>
<sequence>MRKSSMSICATRSVIHQAKGEGKKEGTGKDNSLEYAESSSPSYVDIEHKGGGQGGQMMRNDDVAAASF</sequence>
<dbReference type="Proteomes" id="UP000014071">
    <property type="component" value="Unassembled WGS sequence"/>
</dbReference>
<dbReference type="GeneID" id="24112403"/>